<organism evidence="1 2">
    <name type="scientific">Azospirillum ramasamyi</name>
    <dbReference type="NCBI Taxonomy" id="682998"/>
    <lineage>
        <taxon>Bacteria</taxon>
        <taxon>Pseudomonadati</taxon>
        <taxon>Pseudomonadota</taxon>
        <taxon>Alphaproteobacteria</taxon>
        <taxon>Rhodospirillales</taxon>
        <taxon>Azospirillaceae</taxon>
        <taxon>Azospirillum</taxon>
    </lineage>
</organism>
<dbReference type="Proteomes" id="UP000249605">
    <property type="component" value="Plasmid unnamed2"/>
</dbReference>
<keyword evidence="1" id="KW-0614">Plasmid</keyword>
<sequence length="383" mass="42050">MPFIRGIPGMIYPQLTDISIFCLKMLSRQYYGFIAQRRRVARGFPPLHLGKRNYLDWLPISRFAILLACRVRRLQDAAPPESGELDRGCMVRVLTTTIAVAVCALPAIFCASGPALAQESGSENGKPLFEVGIGGGIGYIPDYPAADQNHVQAAALPYVIYRGDVFRADRNGIQGRLYRSDRVTFEVSLEGALGSSADDNRARQGMPDIDLLGEVGPALKINLHRDRGLRERIDLTLPVRSVFSTDFSRIKYRGLVFAPDVAYSKAGLMSGDDQFRLGLGPIFASSHLMDYFYQVDPQYARPGRDAYDARAGYLGLRLHSSLVMPVTDRISAFGAVRGELFSGAANEDSPLYKRNVNLSVGAGLTVSLYRSDSRVSAVSDILD</sequence>
<gene>
    <name evidence="1" type="ORF">DM194_19680</name>
</gene>
<dbReference type="OrthoDB" id="5290976at2"/>
<protein>
    <submittedName>
        <fullName evidence="1">MipA/OmpV family protein</fullName>
    </submittedName>
</protein>
<evidence type="ECO:0000313" key="2">
    <source>
        <dbReference type="Proteomes" id="UP000249605"/>
    </source>
</evidence>
<evidence type="ECO:0000313" key="1">
    <source>
        <dbReference type="EMBL" id="AWU96541.1"/>
    </source>
</evidence>
<dbReference type="Pfam" id="PF06629">
    <property type="entry name" value="MipA"/>
    <property type="match status" value="1"/>
</dbReference>
<dbReference type="AlphaFoldDB" id="A0A2U9SC26"/>
<dbReference type="KEGG" id="azm:DM194_19680"/>
<accession>A0A2U9SC26</accession>
<keyword evidence="2" id="KW-1185">Reference proteome</keyword>
<proteinExistence type="predicted"/>
<geneLocation type="plasmid" evidence="1 2">
    <name>unnamed2</name>
</geneLocation>
<dbReference type="EMBL" id="CP029832">
    <property type="protein sequence ID" value="AWU96541.1"/>
    <property type="molecule type" value="Genomic_DNA"/>
</dbReference>
<name>A0A2U9SC26_9PROT</name>
<reference evidence="1 2" key="1">
    <citation type="submission" date="2018-06" db="EMBL/GenBank/DDBJ databases">
        <title>Complete genome sequencing of Azospirillum sp. M2T2B2.</title>
        <authorList>
            <person name="Heo J."/>
            <person name="Kim S.-J."/>
            <person name="Kwon S.-W."/>
            <person name="Anandham R."/>
        </authorList>
    </citation>
    <scope>NUCLEOTIDE SEQUENCE [LARGE SCALE GENOMIC DNA]</scope>
    <source>
        <strain evidence="1 2">M2T2B2</strain>
        <plasmid evidence="1 2">unnamed2</plasmid>
    </source>
</reference>
<dbReference type="InterPro" id="IPR010583">
    <property type="entry name" value="MipA"/>
</dbReference>